<proteinExistence type="inferred from homology"/>
<dbReference type="PANTHER" id="PTHR33795">
    <property type="entry name" value="INSERTION ELEMENT IS150 PROTEIN INSJ"/>
    <property type="match status" value="1"/>
</dbReference>
<evidence type="ECO:0000256" key="1">
    <source>
        <dbReference type="ARBA" id="ARBA00038232"/>
    </source>
</evidence>
<dbReference type="SUPFAM" id="SSF48295">
    <property type="entry name" value="TrpR-like"/>
    <property type="match status" value="1"/>
</dbReference>
<dbReference type="InterPro" id="IPR052057">
    <property type="entry name" value="IS150/IS1296_orfA-like"/>
</dbReference>
<organism evidence="4 5">
    <name type="scientific">Lentzea kristufekii</name>
    <dbReference type="NCBI Taxonomy" id="3095430"/>
    <lineage>
        <taxon>Bacteria</taxon>
        <taxon>Bacillati</taxon>
        <taxon>Actinomycetota</taxon>
        <taxon>Actinomycetes</taxon>
        <taxon>Pseudonocardiales</taxon>
        <taxon>Pseudonocardiaceae</taxon>
        <taxon>Lentzea</taxon>
    </lineage>
</organism>
<comment type="similarity">
    <text evidence="1">Belongs to the IS150/IS1296 orfA family.</text>
</comment>
<dbReference type="Pfam" id="PF13518">
    <property type="entry name" value="HTH_28"/>
    <property type="match status" value="1"/>
</dbReference>
<evidence type="ECO:0000313" key="4">
    <source>
        <dbReference type="EMBL" id="MDX8056789.1"/>
    </source>
</evidence>
<reference evidence="4 5" key="1">
    <citation type="submission" date="2023-11" db="EMBL/GenBank/DDBJ databases">
        <title>Lentzea sokolovensis, sp. nov., Lentzea kristufkii, sp. nov., and Lentzea miocenensis, sp. nov., rare actinobacteria from Sokolov Coal Basin, Miocene lacustrine sediment, Czech Republic.</title>
        <authorList>
            <person name="Lara A."/>
            <person name="Kotroba L."/>
            <person name="Nouioui I."/>
            <person name="Neumann-Schaal M."/>
            <person name="Mast Y."/>
            <person name="Chronakova A."/>
        </authorList>
    </citation>
    <scope>NUCLEOTIDE SEQUENCE [LARGE SCALE GENOMIC DNA]</scope>
    <source>
        <strain evidence="4 5">BCCO 10_0798</strain>
    </source>
</reference>
<sequence length="120" mass="13832">MRDRWRLRGAGALMMKPGKRSFTFEFKLEVVRRFVAGEASALELAREYDLSSPKLVENWARVYRRDGEDALRPKPKGRPVKPAETSGDSELERLRAENLRLSAENAYLKKLRALREQGRG</sequence>
<dbReference type="Gene3D" id="1.10.10.10">
    <property type="entry name" value="Winged helix-like DNA-binding domain superfamily/Winged helix DNA-binding domain"/>
    <property type="match status" value="1"/>
</dbReference>
<feature type="region of interest" description="Disordered" evidence="2">
    <location>
        <begin position="68"/>
        <end position="92"/>
    </location>
</feature>
<dbReference type="EMBL" id="JAXAVV010000078">
    <property type="protein sequence ID" value="MDX8056789.1"/>
    <property type="molecule type" value="Genomic_DNA"/>
</dbReference>
<dbReference type="RefSeq" id="WP_319990426.1">
    <property type="nucleotide sequence ID" value="NZ_JAXAVV010000078.1"/>
</dbReference>
<dbReference type="InterPro" id="IPR010921">
    <property type="entry name" value="Trp_repressor/repl_initiator"/>
</dbReference>
<evidence type="ECO:0000313" key="5">
    <source>
        <dbReference type="Proteomes" id="UP001271792"/>
    </source>
</evidence>
<accession>A0ABU4U9C8</accession>
<protein>
    <submittedName>
        <fullName evidence="4">Helix-turn-helix domain-containing protein</fullName>
    </submittedName>
</protein>
<comment type="caution">
    <text evidence="4">The sequence shown here is derived from an EMBL/GenBank/DDBJ whole genome shotgun (WGS) entry which is preliminary data.</text>
</comment>
<gene>
    <name evidence="4" type="ORF">SK571_46140</name>
</gene>
<evidence type="ECO:0000256" key="2">
    <source>
        <dbReference type="SAM" id="MobiDB-lite"/>
    </source>
</evidence>
<dbReference type="InterPro" id="IPR055247">
    <property type="entry name" value="InsJ-like_HTH"/>
</dbReference>
<dbReference type="InterPro" id="IPR036388">
    <property type="entry name" value="WH-like_DNA-bd_sf"/>
</dbReference>
<dbReference type="Proteomes" id="UP001271792">
    <property type="component" value="Unassembled WGS sequence"/>
</dbReference>
<dbReference type="PANTHER" id="PTHR33795:SF1">
    <property type="entry name" value="INSERTION ELEMENT IS150 PROTEIN INSJ"/>
    <property type="match status" value="1"/>
</dbReference>
<feature type="domain" description="Insertion element IS150 protein InsJ-like helix-turn-helix" evidence="3">
    <location>
        <begin position="26"/>
        <end position="79"/>
    </location>
</feature>
<keyword evidence="5" id="KW-1185">Reference proteome</keyword>
<evidence type="ECO:0000259" key="3">
    <source>
        <dbReference type="Pfam" id="PF13518"/>
    </source>
</evidence>
<name>A0ABU4U9C8_9PSEU</name>